<dbReference type="HOGENOM" id="CLU_043854_0_0_1"/>
<keyword evidence="3" id="KW-1185">Reference proteome</keyword>
<evidence type="ECO:0000256" key="1">
    <source>
        <dbReference type="SAM" id="MobiDB-lite"/>
    </source>
</evidence>
<sequence>MSRLLEDALMKIRTWPNRTRLPRHPRLPLIVRQRILSSDGLPHLNPTNNRQRTKERGKKAIYPPRCPDLFQHPRPVNLERKDHQLAPPLHPPPPTEPREDQPKGITRAPTNTREFDYAGEIRIPDSSVGRLLQTPVDERPRIIGITREKLKKALDNDYKMSFPEYPGHKVYAQVANGNLTTPTAFLVQALEDIIALVFEQATATRVDVCPGAPDLGLKLPDAHPYPILICGLTIAQRNLLLRLEVLATDSGAAFFYPFAKHIPPKFLHFALTGIALEPDEQGINDRRIANELCNILYKETEFHKFVDKHCDIIPESWDPDDESDESFENIRRRQVLKQLEVKGFMHKGIPLHNVYLPVNTATPNMAEDFAKAIKKIKFKTTKGLGTLASPFLCGTCKSIDHPEVSCAYPKLEGWPTKRPGPPPTRGGYGRGCGGGRGGSRGGRGGYRGDRGRGA</sequence>
<feature type="region of interest" description="Disordered" evidence="1">
    <location>
        <begin position="414"/>
        <end position="454"/>
    </location>
</feature>
<dbReference type="Proteomes" id="UP000054279">
    <property type="component" value="Unassembled WGS sequence"/>
</dbReference>
<evidence type="ECO:0000313" key="3">
    <source>
        <dbReference type="Proteomes" id="UP000054279"/>
    </source>
</evidence>
<dbReference type="AlphaFoldDB" id="A0A0C9TPG8"/>
<evidence type="ECO:0000313" key="2">
    <source>
        <dbReference type="EMBL" id="KIJ31913.1"/>
    </source>
</evidence>
<gene>
    <name evidence="2" type="ORF">M422DRAFT_266275</name>
</gene>
<protein>
    <submittedName>
        <fullName evidence="2">Uncharacterized protein</fullName>
    </submittedName>
</protein>
<name>A0A0C9TPG8_SPHS4</name>
<proteinExistence type="predicted"/>
<feature type="region of interest" description="Disordered" evidence="1">
    <location>
        <begin position="39"/>
        <end position="115"/>
    </location>
</feature>
<reference evidence="2 3" key="1">
    <citation type="submission" date="2014-06" db="EMBL/GenBank/DDBJ databases">
        <title>Evolutionary Origins and Diversification of the Mycorrhizal Mutualists.</title>
        <authorList>
            <consortium name="DOE Joint Genome Institute"/>
            <consortium name="Mycorrhizal Genomics Consortium"/>
            <person name="Kohler A."/>
            <person name="Kuo A."/>
            <person name="Nagy L.G."/>
            <person name="Floudas D."/>
            <person name="Copeland A."/>
            <person name="Barry K.W."/>
            <person name="Cichocki N."/>
            <person name="Veneault-Fourrey C."/>
            <person name="LaButti K."/>
            <person name="Lindquist E.A."/>
            <person name="Lipzen A."/>
            <person name="Lundell T."/>
            <person name="Morin E."/>
            <person name="Murat C."/>
            <person name="Riley R."/>
            <person name="Ohm R."/>
            <person name="Sun H."/>
            <person name="Tunlid A."/>
            <person name="Henrissat B."/>
            <person name="Grigoriev I.V."/>
            <person name="Hibbett D.S."/>
            <person name="Martin F."/>
        </authorList>
    </citation>
    <scope>NUCLEOTIDE SEQUENCE [LARGE SCALE GENOMIC DNA]</scope>
    <source>
        <strain evidence="2 3">SS14</strain>
    </source>
</reference>
<dbReference type="EMBL" id="KN837234">
    <property type="protein sequence ID" value="KIJ31913.1"/>
    <property type="molecule type" value="Genomic_DNA"/>
</dbReference>
<accession>A0A0C9TPG8</accession>
<feature type="compositionally biased region" description="Gly residues" evidence="1">
    <location>
        <begin position="426"/>
        <end position="445"/>
    </location>
</feature>
<organism evidence="2 3">
    <name type="scientific">Sphaerobolus stellatus (strain SS14)</name>
    <dbReference type="NCBI Taxonomy" id="990650"/>
    <lineage>
        <taxon>Eukaryota</taxon>
        <taxon>Fungi</taxon>
        <taxon>Dikarya</taxon>
        <taxon>Basidiomycota</taxon>
        <taxon>Agaricomycotina</taxon>
        <taxon>Agaricomycetes</taxon>
        <taxon>Phallomycetidae</taxon>
        <taxon>Geastrales</taxon>
        <taxon>Sphaerobolaceae</taxon>
        <taxon>Sphaerobolus</taxon>
    </lineage>
</organism>